<gene>
    <name evidence="1" type="ORF">KJ970_20350</name>
</gene>
<dbReference type="SUPFAM" id="SSF49452">
    <property type="entry name" value="Starch-binding domain-like"/>
    <property type="match status" value="1"/>
</dbReference>
<name>A0A948RZJ3_UNCEI</name>
<accession>A0A948RZJ3</accession>
<evidence type="ECO:0000313" key="2">
    <source>
        <dbReference type="Proteomes" id="UP000777784"/>
    </source>
</evidence>
<dbReference type="PROSITE" id="PS51257">
    <property type="entry name" value="PROKAR_LIPOPROTEIN"/>
    <property type="match status" value="1"/>
</dbReference>
<dbReference type="SUPFAM" id="SSF49464">
    <property type="entry name" value="Carboxypeptidase regulatory domain-like"/>
    <property type="match status" value="1"/>
</dbReference>
<organism evidence="1 2">
    <name type="scientific">Eiseniibacteriota bacterium</name>
    <dbReference type="NCBI Taxonomy" id="2212470"/>
    <lineage>
        <taxon>Bacteria</taxon>
        <taxon>Candidatus Eiseniibacteriota</taxon>
    </lineage>
</organism>
<comment type="caution">
    <text evidence="1">The sequence shown here is derived from an EMBL/GenBank/DDBJ whole genome shotgun (WGS) entry which is preliminary data.</text>
</comment>
<dbReference type="GO" id="GO:0030246">
    <property type="term" value="F:carbohydrate binding"/>
    <property type="evidence" value="ECO:0007669"/>
    <property type="project" value="InterPro"/>
</dbReference>
<evidence type="ECO:0000313" key="1">
    <source>
        <dbReference type="EMBL" id="MBU2693276.1"/>
    </source>
</evidence>
<proteinExistence type="predicted"/>
<protein>
    <recommendedName>
        <fullName evidence="3">Carboxypeptidase regulatory-like domain-containing protein</fullName>
    </recommendedName>
</protein>
<reference evidence="1" key="1">
    <citation type="submission" date="2021-05" db="EMBL/GenBank/DDBJ databases">
        <title>Energy efficiency and biological interactions define the core microbiome of deep oligotrophic groundwater.</title>
        <authorList>
            <person name="Mehrshad M."/>
            <person name="Lopez-Fernandez M."/>
            <person name="Bell E."/>
            <person name="Bernier-Latmani R."/>
            <person name="Bertilsson S."/>
            <person name="Dopson M."/>
        </authorList>
    </citation>
    <scope>NUCLEOTIDE SEQUENCE</scope>
    <source>
        <strain evidence="1">Modern_marine.mb.64</strain>
    </source>
</reference>
<evidence type="ECO:0008006" key="3">
    <source>
        <dbReference type="Google" id="ProtNLM"/>
    </source>
</evidence>
<dbReference type="InterPro" id="IPR008969">
    <property type="entry name" value="CarboxyPept-like_regulatory"/>
</dbReference>
<dbReference type="AlphaFoldDB" id="A0A948RZJ3"/>
<dbReference type="Proteomes" id="UP000777784">
    <property type="component" value="Unassembled WGS sequence"/>
</dbReference>
<sequence>MRDHLAGILLFITFAVLSGGCGDDDCATAPHPGQEKIAGQVLGGNGPVINAWVRIVSMDAQTNGYHLETSIQTDSEGRFDLAVPPGNYGVSILGISSVSTFWYSASGPQLKRANADTIRIVDEGDSAVVNFVFGGFELHSSLASGFAGNKVNISVTDSSFTQSYARRSVGFLDNAFYAQFPVLPPGKCQLQLEIASRDYSWQSSFWLPPTLDRRLAEPFEILPSEMTSWENPLPEPCTLQGILSGPWADSDFSRPYVDVIGPDSIWVGRSSVNERGEYEIPLFASGWARIKVSVGETDYWIGQEDYPGGYEFEIVPGTTIFLDPLWVGGFACNLNADPAWENLSAAIEVYDQNGAHITTVNLAKDNIIGIPLFSAGTYKFNVVWSKYSYHSCPWRPQWFDRATSFEEATPIVLSAGIELEEVDIFLERGGSISGHVYTPGGNPVNGRYLVAKSPDGEWAWSHRWRSTESGVYRIEGLPDGEFIIGAQHSNAGDNQGVTWYPGTNDDAHASPITIVDAQEVSGIDIWLIP</sequence>
<dbReference type="EMBL" id="JAHJDP010000118">
    <property type="protein sequence ID" value="MBU2693276.1"/>
    <property type="molecule type" value="Genomic_DNA"/>
</dbReference>
<dbReference type="InterPro" id="IPR013784">
    <property type="entry name" value="Carb-bd-like_fold"/>
</dbReference>